<dbReference type="Proteomes" id="UP001055149">
    <property type="component" value="Unassembled WGS sequence"/>
</dbReference>
<dbReference type="SUPFAM" id="SSF56784">
    <property type="entry name" value="HAD-like"/>
    <property type="match status" value="1"/>
</dbReference>
<dbReference type="RefSeq" id="WP_244056333.1">
    <property type="nucleotide sequence ID" value="NZ_BQXH01000018.1"/>
</dbReference>
<dbReference type="InterPro" id="IPR041492">
    <property type="entry name" value="HAD_2"/>
</dbReference>
<name>A0ABQ5JIZ0_9LACO</name>
<dbReference type="InterPro" id="IPR036412">
    <property type="entry name" value="HAD-like_sf"/>
</dbReference>
<evidence type="ECO:0000313" key="2">
    <source>
        <dbReference type="Proteomes" id="UP001055149"/>
    </source>
</evidence>
<evidence type="ECO:0000313" key="1">
    <source>
        <dbReference type="EMBL" id="GKS82089.1"/>
    </source>
</evidence>
<reference evidence="1" key="1">
    <citation type="journal article" date="2022" name="Int. J. Syst. Evol. Microbiol.">
        <title>A novel species of lactic acid bacteria, Ligilactobacillus pabuli sp. nov., isolated from alfalfa silage.</title>
        <authorList>
            <person name="Tohno M."/>
            <person name="Tanizawa Y."/>
            <person name="Sawada H."/>
            <person name="Sakamoto M."/>
            <person name="Ohkuma M."/>
            <person name="Kobayashi H."/>
        </authorList>
    </citation>
    <scope>NUCLEOTIDE SEQUENCE</scope>
    <source>
        <strain evidence="1">AF129</strain>
    </source>
</reference>
<comment type="caution">
    <text evidence="1">The sequence shown here is derived from an EMBL/GenBank/DDBJ whole genome shotgun (WGS) entry which is preliminary data.</text>
</comment>
<gene>
    <name evidence="1" type="primary">gph1</name>
    <name evidence="1" type="ORF">LPAF129_17750</name>
</gene>
<accession>A0ABQ5JIZ0</accession>
<dbReference type="SFLD" id="SFLDG01129">
    <property type="entry name" value="C1.5:_HAD__Beta-PGM__Phosphata"/>
    <property type="match status" value="1"/>
</dbReference>
<dbReference type="Pfam" id="PF13419">
    <property type="entry name" value="HAD_2"/>
    <property type="match status" value="1"/>
</dbReference>
<dbReference type="InterPro" id="IPR023198">
    <property type="entry name" value="PGP-like_dom2"/>
</dbReference>
<dbReference type="InterPro" id="IPR006439">
    <property type="entry name" value="HAD-SF_hydro_IA"/>
</dbReference>
<dbReference type="PANTHER" id="PTHR43434">
    <property type="entry name" value="PHOSPHOGLYCOLATE PHOSPHATASE"/>
    <property type="match status" value="1"/>
</dbReference>
<dbReference type="SFLD" id="SFLDS00003">
    <property type="entry name" value="Haloacid_Dehalogenase"/>
    <property type="match status" value="1"/>
</dbReference>
<dbReference type="InterPro" id="IPR023214">
    <property type="entry name" value="HAD_sf"/>
</dbReference>
<protein>
    <submittedName>
        <fullName evidence="1">Phosphohydrolase</fullName>
    </submittedName>
</protein>
<proteinExistence type="predicted"/>
<dbReference type="Gene3D" id="3.40.50.1000">
    <property type="entry name" value="HAD superfamily/HAD-like"/>
    <property type="match status" value="1"/>
</dbReference>
<dbReference type="Gene3D" id="1.10.150.240">
    <property type="entry name" value="Putative phosphatase, domain 2"/>
    <property type="match status" value="1"/>
</dbReference>
<dbReference type="NCBIfam" id="TIGR01549">
    <property type="entry name" value="HAD-SF-IA-v1"/>
    <property type="match status" value="1"/>
</dbReference>
<dbReference type="InterPro" id="IPR050155">
    <property type="entry name" value="HAD-like_hydrolase_sf"/>
</dbReference>
<organism evidence="1 2">
    <name type="scientific">Ligilactobacillus pabuli</name>
    <dbReference type="NCBI Taxonomy" id="2886039"/>
    <lineage>
        <taxon>Bacteria</taxon>
        <taxon>Bacillati</taxon>
        <taxon>Bacillota</taxon>
        <taxon>Bacilli</taxon>
        <taxon>Lactobacillales</taxon>
        <taxon>Lactobacillaceae</taxon>
        <taxon>Ligilactobacillus</taxon>
    </lineage>
</organism>
<dbReference type="PANTHER" id="PTHR43434:SF1">
    <property type="entry name" value="PHOSPHOGLYCOLATE PHOSPHATASE"/>
    <property type="match status" value="1"/>
</dbReference>
<keyword evidence="2" id="KW-1185">Reference proteome</keyword>
<dbReference type="EMBL" id="BQXH01000018">
    <property type="protein sequence ID" value="GKS82089.1"/>
    <property type="molecule type" value="Genomic_DNA"/>
</dbReference>
<sequence>MKKLILFDVDGTLVDSYPYFAKIMEQLLPQFGIEPTERRMKRAFTMTAKQEVKYFKVPADRTEEWYTTYAAIARKTELQPEAYPEIDAMFEHLLSQPGVKIGIVTSRSRDDANENLQSFWWYQKMAIVVTSSDTKQPKPAGEPLEFACEKLGFSANETFYIGDADTDEQAALNAGVDFGGALWGTGSKKNFKSEPLLLDSPEDVNRII</sequence>